<evidence type="ECO:0000313" key="2">
    <source>
        <dbReference type="EMBL" id="USI71448.1"/>
    </source>
</evidence>
<dbReference type="EMBL" id="CP084930">
    <property type="protein sequence ID" value="USI71448.1"/>
    <property type="molecule type" value="Genomic_DNA"/>
</dbReference>
<evidence type="ECO:0000313" key="3">
    <source>
        <dbReference type="Proteomes" id="UP001056937"/>
    </source>
</evidence>
<organism evidence="2 3">
    <name type="scientific">Sphingomonas morindae</name>
    <dbReference type="NCBI Taxonomy" id="1541170"/>
    <lineage>
        <taxon>Bacteria</taxon>
        <taxon>Pseudomonadati</taxon>
        <taxon>Pseudomonadota</taxon>
        <taxon>Alphaproteobacteria</taxon>
        <taxon>Sphingomonadales</taxon>
        <taxon>Sphingomonadaceae</taxon>
        <taxon>Sphingomonas</taxon>
    </lineage>
</organism>
<evidence type="ECO:0000256" key="1">
    <source>
        <dbReference type="SAM" id="MobiDB-lite"/>
    </source>
</evidence>
<feature type="region of interest" description="Disordered" evidence="1">
    <location>
        <begin position="37"/>
        <end position="78"/>
    </location>
</feature>
<feature type="compositionally biased region" description="Basic and acidic residues" evidence="1">
    <location>
        <begin position="69"/>
        <end position="78"/>
    </location>
</feature>
<protein>
    <submittedName>
        <fullName evidence="2">Host attachment family protein</fullName>
    </submittedName>
</protein>
<dbReference type="InterPro" id="IPR041374">
    <property type="entry name" value="BaeRF_family12"/>
</dbReference>
<feature type="compositionally biased region" description="Basic and acidic residues" evidence="1">
    <location>
        <begin position="38"/>
        <end position="53"/>
    </location>
</feature>
<gene>
    <name evidence="2" type="ORF">LHA26_08835</name>
</gene>
<name>A0ABY4X3K4_9SPHN</name>
<dbReference type="Pfam" id="PF18856">
    <property type="entry name" value="baeRF_family12"/>
    <property type="match status" value="1"/>
</dbReference>
<dbReference type="Proteomes" id="UP001056937">
    <property type="component" value="Chromosome 1"/>
</dbReference>
<sequence length="146" mass="16357">MRVPHKSVVLVVDGRKSLFFQNQGDADQLNLQLVSGQEHADLPDREQKRDAQGRKTSSTGIGGDDTSETDFHQQEEDRFAADTAEELRRRALSGEFEQLIVVAAPKTLGELRKHYHKEVETRLLGELAKDLTGHSVPDIEKILLSN</sequence>
<accession>A0ABY4X3K4</accession>
<keyword evidence="3" id="KW-1185">Reference proteome</keyword>
<proteinExistence type="predicted"/>
<reference evidence="2" key="1">
    <citation type="journal article" date="2022" name="Toxins">
        <title>Genomic Analysis of Sphingopyxis sp. USTB-05 for Biodegrading Cyanobacterial Hepatotoxins.</title>
        <authorList>
            <person name="Liu C."/>
            <person name="Xu Q."/>
            <person name="Zhao Z."/>
            <person name="Zhang H."/>
            <person name="Liu X."/>
            <person name="Yin C."/>
            <person name="Liu Y."/>
            <person name="Yan H."/>
        </authorList>
    </citation>
    <scope>NUCLEOTIDE SEQUENCE</scope>
    <source>
        <strain evidence="2">NBD5</strain>
    </source>
</reference>